<dbReference type="Gene3D" id="1.10.10.10">
    <property type="entry name" value="Winged helix-like DNA-binding domain superfamily/Winged helix DNA-binding domain"/>
    <property type="match status" value="2"/>
</dbReference>
<dbReference type="PANTHER" id="PTHR30154:SF34">
    <property type="entry name" value="TRANSCRIPTIONAL REGULATOR AZLB"/>
    <property type="match status" value="1"/>
</dbReference>
<organism evidence="6 7">
    <name type="scientific">Amycolatopsis rhabdoformis</name>
    <dbReference type="NCBI Taxonomy" id="1448059"/>
    <lineage>
        <taxon>Bacteria</taxon>
        <taxon>Bacillati</taxon>
        <taxon>Actinomycetota</taxon>
        <taxon>Actinomycetes</taxon>
        <taxon>Pseudonocardiales</taxon>
        <taxon>Pseudonocardiaceae</taxon>
        <taxon>Amycolatopsis</taxon>
    </lineage>
</organism>
<dbReference type="PANTHER" id="PTHR30154">
    <property type="entry name" value="LEUCINE-RESPONSIVE REGULATORY PROTEIN"/>
    <property type="match status" value="1"/>
</dbReference>
<dbReference type="EMBL" id="CP142149">
    <property type="protein sequence ID" value="WSE27813.1"/>
    <property type="molecule type" value="Genomic_DNA"/>
</dbReference>
<dbReference type="Proteomes" id="UP001330812">
    <property type="component" value="Chromosome"/>
</dbReference>
<dbReference type="SUPFAM" id="SSF54909">
    <property type="entry name" value="Dimeric alpha+beta barrel"/>
    <property type="match status" value="1"/>
</dbReference>
<evidence type="ECO:0000313" key="7">
    <source>
        <dbReference type="Proteomes" id="UP001330812"/>
    </source>
</evidence>
<dbReference type="Pfam" id="PF13404">
    <property type="entry name" value="HTH_AsnC-type"/>
    <property type="match status" value="2"/>
</dbReference>
<keyword evidence="3" id="KW-0804">Transcription</keyword>
<protein>
    <submittedName>
        <fullName evidence="6">AsnC family transcriptional regulator</fullName>
    </submittedName>
</protein>
<reference evidence="6 7" key="1">
    <citation type="journal article" date="2015" name="Int. J. Syst. Evol. Microbiol.">
        <title>Amycolatopsis rhabdoformis sp. nov., an actinomycete isolated from a tropical forest soil.</title>
        <authorList>
            <person name="Souza W.R."/>
            <person name="Silva R.E."/>
            <person name="Goodfellow M."/>
            <person name="Busarakam K."/>
            <person name="Figueiro F.S."/>
            <person name="Ferreira D."/>
            <person name="Rodrigues-Filho E."/>
            <person name="Moraes L.A.B."/>
            <person name="Zucchi T.D."/>
        </authorList>
    </citation>
    <scope>NUCLEOTIDE SEQUENCE [LARGE SCALE GENOMIC DNA]</scope>
    <source>
        <strain evidence="6 7">NCIMB 14900</strain>
    </source>
</reference>
<dbReference type="InterPro" id="IPR000485">
    <property type="entry name" value="AsnC-type_HTH_dom"/>
</dbReference>
<dbReference type="InterPro" id="IPR011008">
    <property type="entry name" value="Dimeric_a/b-barrel"/>
</dbReference>
<name>A0ABZ1I1X5_9PSEU</name>
<keyword evidence="2" id="KW-0238">DNA-binding</keyword>
<evidence type="ECO:0000259" key="5">
    <source>
        <dbReference type="Pfam" id="PF13404"/>
    </source>
</evidence>
<dbReference type="SMART" id="SM00344">
    <property type="entry name" value="HTH_ASNC"/>
    <property type="match status" value="2"/>
</dbReference>
<dbReference type="SUPFAM" id="SSF46785">
    <property type="entry name" value="Winged helix' DNA-binding domain"/>
    <property type="match status" value="1"/>
</dbReference>
<evidence type="ECO:0000256" key="3">
    <source>
        <dbReference type="ARBA" id="ARBA00023163"/>
    </source>
</evidence>
<keyword evidence="7" id="KW-1185">Reference proteome</keyword>
<proteinExistence type="predicted"/>
<feature type="domain" description="Transcription regulator AsnC/Lrp ligand binding" evidence="4">
    <location>
        <begin position="254"/>
        <end position="323"/>
    </location>
</feature>
<accession>A0ABZ1I1X5</accession>
<evidence type="ECO:0000259" key="4">
    <source>
        <dbReference type="Pfam" id="PF01037"/>
    </source>
</evidence>
<dbReference type="RefSeq" id="WP_326566820.1">
    <property type="nucleotide sequence ID" value="NZ_CP142149.1"/>
</dbReference>
<evidence type="ECO:0000256" key="2">
    <source>
        <dbReference type="ARBA" id="ARBA00023125"/>
    </source>
</evidence>
<dbReference type="Gene3D" id="3.30.70.920">
    <property type="match status" value="1"/>
</dbReference>
<dbReference type="InterPro" id="IPR036390">
    <property type="entry name" value="WH_DNA-bd_sf"/>
</dbReference>
<gene>
    <name evidence="6" type="ORF">VSH64_33895</name>
</gene>
<evidence type="ECO:0000313" key="6">
    <source>
        <dbReference type="EMBL" id="WSE27813.1"/>
    </source>
</evidence>
<feature type="domain" description="HTH asnC-type" evidence="5">
    <location>
        <begin position="195"/>
        <end position="229"/>
    </location>
</feature>
<feature type="domain" description="HTH asnC-type" evidence="5">
    <location>
        <begin position="6"/>
        <end position="47"/>
    </location>
</feature>
<sequence length="334" mass="35182">MDSPQLDELDRCLAHAFQVDGRVPFSRLAEVLGVSDQTVARRYHRLRSTGVLRVVGVPEVTKLGRVVWLLRVRCMPDAAGAIATALARRDDTAWVCLTSGGTEIACYTSAPRQEADEGLLLGQLPRTPRVVSVTAHRLLRRFAGGPTGWPGRASALSAEQVAALTDGAGSGFDAGAGVSGSSPVTPRLEPGDDALFTALSQDGRASLATLAAASGRSETTVRRRLHHLRTSGALYFDVEVDAALLGASLSALLWLSVTPSRLDAIAREVSTYAEVALVAATTGPTNLAVTVGCTDDDALYDFLATRLGALPGIHQVETAPMIRTIKRSGSWTGT</sequence>
<dbReference type="Pfam" id="PF01037">
    <property type="entry name" value="AsnC_trans_reg"/>
    <property type="match status" value="1"/>
</dbReference>
<dbReference type="PRINTS" id="PR00033">
    <property type="entry name" value="HTHASNC"/>
</dbReference>
<keyword evidence="1" id="KW-0805">Transcription regulation</keyword>
<dbReference type="InterPro" id="IPR036388">
    <property type="entry name" value="WH-like_DNA-bd_sf"/>
</dbReference>
<dbReference type="InterPro" id="IPR019888">
    <property type="entry name" value="Tscrpt_reg_AsnC-like"/>
</dbReference>
<evidence type="ECO:0000256" key="1">
    <source>
        <dbReference type="ARBA" id="ARBA00023015"/>
    </source>
</evidence>
<dbReference type="InterPro" id="IPR019887">
    <property type="entry name" value="Tscrpt_reg_AsnC/Lrp_C"/>
</dbReference>